<proteinExistence type="predicted"/>
<keyword evidence="2" id="KW-0378">Hydrolase</keyword>
<protein>
    <submittedName>
        <fullName evidence="2">Carboxypeptidase-like regulatory domain-containing protein</fullName>
    </submittedName>
</protein>
<evidence type="ECO:0000313" key="2">
    <source>
        <dbReference type="EMBL" id="MBE9663290.1"/>
    </source>
</evidence>
<dbReference type="SUPFAM" id="SSF49464">
    <property type="entry name" value="Carboxypeptidase regulatory domain-like"/>
    <property type="match status" value="1"/>
</dbReference>
<comment type="caution">
    <text evidence="2">The sequence shown here is derived from an EMBL/GenBank/DDBJ whole genome shotgun (WGS) entry which is preliminary data.</text>
</comment>
<dbReference type="Proteomes" id="UP000622475">
    <property type="component" value="Unassembled WGS sequence"/>
</dbReference>
<dbReference type="Gene3D" id="2.60.40.1120">
    <property type="entry name" value="Carboxypeptidase-like, regulatory domain"/>
    <property type="match status" value="1"/>
</dbReference>
<dbReference type="InterPro" id="IPR008969">
    <property type="entry name" value="CarboxyPept-like_regulatory"/>
</dbReference>
<dbReference type="InterPro" id="IPR043741">
    <property type="entry name" value="DUF5686"/>
</dbReference>
<sequence>MQAKAKGFLFILGKLFPLLCFVLTFCPCARAQSVKTYTGKITDAETGEPLPYVTIYVKLPNNTTKGTTTDFSGVYRLVTPLATGDSIYATYVGYILTKKPLPAGRTGTVDFQMKTNTELLKTVTITPKKYINPAWAILDGVVQHKDENNLDKLKSYEYQSYNRLGLSLTNISDKMKQRKVMKQILPLMDSLQKIAGDDGTPNLPVFVSETVTDFYHQHNPDLKTEKIQRTRTSGIGIEDETLVSQIVGSAFQQYNFYKNYVRLAGKDFISPITDSWKMFYNYELVDSQDKIHGVELYRIEFKPKRSHDLAFVGTMWITQDTYALYRLDVSVTPDANLDFLDKIKIQQEMVQPAGSTAWLPEKTRIIVNISNIAKSWSGFIGNFYVANKNFKINQTYPRELFKEPMTMNDSISVKNEDYWVQNRPEPLTATDKRVYQIIDTVKSLPIVKSYTDILGMLINGYYRVGKFGFGPYLYTFSYNDVQGPVLRAGGQTNKYFSDRWILGGYVSYGFTDQRWNYNGSVEYITSRKPWSQVGVSYTHDLNQTGYQFENFNNVNNVFRASARNGRVMRRGPFIQSDLKFYGQTDIWPNWRLRLTGDHRTFEPLYPFNYHSPINGKEYTTYQVAELQTELQWTPGKRVLQSAKINKRIALGNGEDNPVVTFRYTRGFKIFDGDFEYHRFAANIRQKVHMGIWGKGEYMFTGVYLPSILPNPLLENHRFNFNTMRFLEYSSDRYLAFNYQQHMEGLLTNSIPLLKTLNLRTVADLNVLWGSLREENNAGFRGASSGFPNRPSRSLNGIPYVELGYGLENIFKFFRVDLLYRVTHRNHPDEFGDQPRSMAVRFGVQFRL</sequence>
<name>A0A929PYB9_9SPHI</name>
<organism evidence="2 3">
    <name type="scientific">Mucilaginibacter myungsuensis</name>
    <dbReference type="NCBI Taxonomy" id="649104"/>
    <lineage>
        <taxon>Bacteria</taxon>
        <taxon>Pseudomonadati</taxon>
        <taxon>Bacteroidota</taxon>
        <taxon>Sphingobacteriia</taxon>
        <taxon>Sphingobacteriales</taxon>
        <taxon>Sphingobacteriaceae</taxon>
        <taxon>Mucilaginibacter</taxon>
    </lineage>
</organism>
<dbReference type="RefSeq" id="WP_194112528.1">
    <property type="nucleotide sequence ID" value="NZ_JADFFL010000006.1"/>
</dbReference>
<keyword evidence="2" id="KW-0645">Protease</keyword>
<evidence type="ECO:0000256" key="1">
    <source>
        <dbReference type="SAM" id="SignalP"/>
    </source>
</evidence>
<evidence type="ECO:0000313" key="3">
    <source>
        <dbReference type="Proteomes" id="UP000622475"/>
    </source>
</evidence>
<dbReference type="EMBL" id="JADFFL010000006">
    <property type="protein sequence ID" value="MBE9663290.1"/>
    <property type="molecule type" value="Genomic_DNA"/>
</dbReference>
<dbReference type="GO" id="GO:0004180">
    <property type="term" value="F:carboxypeptidase activity"/>
    <property type="evidence" value="ECO:0007669"/>
    <property type="project" value="UniProtKB-KW"/>
</dbReference>
<gene>
    <name evidence="2" type="ORF">IRJ16_15485</name>
</gene>
<feature type="signal peptide" evidence="1">
    <location>
        <begin position="1"/>
        <end position="31"/>
    </location>
</feature>
<feature type="chain" id="PRO_5037342180" evidence="1">
    <location>
        <begin position="32"/>
        <end position="847"/>
    </location>
</feature>
<dbReference type="Pfam" id="PF13715">
    <property type="entry name" value="CarbopepD_reg_2"/>
    <property type="match status" value="1"/>
</dbReference>
<reference evidence="2" key="1">
    <citation type="submission" date="2020-10" db="EMBL/GenBank/DDBJ databases">
        <title>Mucilaginibacter mali sp. nov., isolated from rhizosphere soil of apple orchard.</title>
        <authorList>
            <person name="Lee J.-S."/>
            <person name="Kim H.S."/>
            <person name="Kim J.-S."/>
        </authorList>
    </citation>
    <scope>NUCLEOTIDE SEQUENCE</scope>
    <source>
        <strain evidence="2">KCTC 22746</strain>
    </source>
</reference>
<dbReference type="Pfam" id="PF18939">
    <property type="entry name" value="DUF5686"/>
    <property type="match status" value="1"/>
</dbReference>
<keyword evidence="3" id="KW-1185">Reference proteome</keyword>
<keyword evidence="2" id="KW-0121">Carboxypeptidase</keyword>
<keyword evidence="1" id="KW-0732">Signal</keyword>
<accession>A0A929PYB9</accession>
<dbReference type="AlphaFoldDB" id="A0A929PYB9"/>